<evidence type="ECO:0000313" key="1">
    <source>
        <dbReference type="EMBL" id="QBZ60707.1"/>
    </source>
</evidence>
<dbReference type="Pfam" id="PF05721">
    <property type="entry name" value="PhyH"/>
    <property type="match status" value="1"/>
</dbReference>
<dbReference type="PANTHER" id="PTHR37563">
    <property type="entry name" value="PHYTANOYL-COA DIOXYGENASE FAMILY PROTEIN (AFU_ORTHOLOGUE AFUA_2G03330)"/>
    <property type="match status" value="1"/>
</dbReference>
<name>A0A4P7NFN8_PYROR</name>
<dbReference type="EMBL" id="CP034207">
    <property type="protein sequence ID" value="QBZ60707.1"/>
    <property type="molecule type" value="Genomic_DNA"/>
</dbReference>
<dbReference type="InterPro" id="IPR008775">
    <property type="entry name" value="Phytyl_CoA_dOase-like"/>
</dbReference>
<gene>
    <name evidence="1" type="ORF">PoMZ_07649</name>
</gene>
<dbReference type="SUPFAM" id="SSF51197">
    <property type="entry name" value="Clavaminate synthase-like"/>
    <property type="match status" value="1"/>
</dbReference>
<dbReference type="Proteomes" id="UP000294847">
    <property type="component" value="Chromosome 4"/>
</dbReference>
<reference evidence="1 2" key="1">
    <citation type="journal article" date="2019" name="Mol. Biol. Evol.">
        <title>Blast fungal genomes show frequent chromosomal changes, gene gains and losses, and effector gene turnover.</title>
        <authorList>
            <person name="Gomez Luciano L.B."/>
            <person name="Jason Tsai I."/>
            <person name="Chuma I."/>
            <person name="Tosa Y."/>
            <person name="Chen Y.H."/>
            <person name="Li J.Y."/>
            <person name="Li M.Y."/>
            <person name="Jade Lu M.Y."/>
            <person name="Nakayashiki H."/>
            <person name="Li W.H."/>
        </authorList>
    </citation>
    <scope>NUCLEOTIDE SEQUENCE [LARGE SCALE GENOMIC DNA]</scope>
    <source>
        <strain evidence="1">MZ5-1-6</strain>
    </source>
</reference>
<organism evidence="1 2">
    <name type="scientific">Pyricularia oryzae</name>
    <name type="common">Rice blast fungus</name>
    <name type="synonym">Magnaporthe oryzae</name>
    <dbReference type="NCBI Taxonomy" id="318829"/>
    <lineage>
        <taxon>Eukaryota</taxon>
        <taxon>Fungi</taxon>
        <taxon>Dikarya</taxon>
        <taxon>Ascomycota</taxon>
        <taxon>Pezizomycotina</taxon>
        <taxon>Sordariomycetes</taxon>
        <taxon>Sordariomycetidae</taxon>
        <taxon>Magnaporthales</taxon>
        <taxon>Pyriculariaceae</taxon>
        <taxon>Pyricularia</taxon>
    </lineage>
</organism>
<dbReference type="PANTHER" id="PTHR37563:SF2">
    <property type="entry name" value="PHYTANOYL-COA DIOXYGENASE FAMILY PROTEIN (AFU_ORTHOLOGUE AFUA_2G03330)"/>
    <property type="match status" value="1"/>
</dbReference>
<proteinExistence type="predicted"/>
<protein>
    <recommendedName>
        <fullName evidence="3">Phytanoyl-CoA dioxygenase family protein</fullName>
    </recommendedName>
</protein>
<dbReference type="AlphaFoldDB" id="A0A4P7NFN8"/>
<accession>A0A4P7NFN8</accession>
<evidence type="ECO:0008006" key="3">
    <source>
        <dbReference type="Google" id="ProtNLM"/>
    </source>
</evidence>
<sequence>MSIIPPPPKPYTPGLDFANRRYVDPAAQFDHECSEALHVIKAKLQDFAELEALISITLSDGTFSKPPVYIDARGGHVGVLDETDAVPDAQTTLKPGYVIRFHQGILDPRLGLFMDAAANPKTVPTGNVPKIIRWADLLNKTPVQLLRGADSFDRLPQPTEDLEQVKRDIEEFGYGLIANALLPAEVAIIRDAVMSQAAGEQAAGLATFDGGPDKPNQRVWNLINKGDEFIDLLNHPLIDAIVPLFLGEHAHISTYTANIARPGNVPMIVHTDQAAKTPPQRHLALGLNISFYLVDTEDVNGATRMWPGSHVGNVAPCDIWSIDGSIPSAAPAGTAVIFDNRLWHTTGPNRADPAATNADRPVILLHFVRSYVRAGENHYLSMRKEVQDKLPDRQRAFFGFRKIPGGGSVDGGTKVEFVSRIENAVGRLRV</sequence>
<dbReference type="Gene3D" id="2.60.120.620">
    <property type="entry name" value="q2cbj1_9rhob like domain"/>
    <property type="match status" value="1"/>
</dbReference>
<dbReference type="InterPro" id="IPR051961">
    <property type="entry name" value="Fungal_Metabolite_Diox"/>
</dbReference>
<evidence type="ECO:0000313" key="2">
    <source>
        <dbReference type="Proteomes" id="UP000294847"/>
    </source>
</evidence>